<comment type="caution">
    <text evidence="1">The sequence shown here is derived from an EMBL/GenBank/DDBJ whole genome shotgun (WGS) entry which is preliminary data.</text>
</comment>
<dbReference type="Gene3D" id="3.90.226.10">
    <property type="entry name" value="2-enoyl-CoA Hydratase, Chain A, domain 1"/>
    <property type="match status" value="1"/>
</dbReference>
<dbReference type="Proteomes" id="UP000717696">
    <property type="component" value="Unassembled WGS sequence"/>
</dbReference>
<dbReference type="InterPro" id="IPR029045">
    <property type="entry name" value="ClpP/crotonase-like_dom_sf"/>
</dbReference>
<accession>A0A9P9JF98</accession>
<evidence type="ECO:0000313" key="2">
    <source>
        <dbReference type="Proteomes" id="UP000717696"/>
    </source>
</evidence>
<evidence type="ECO:0000313" key="1">
    <source>
        <dbReference type="EMBL" id="KAH7159442.1"/>
    </source>
</evidence>
<gene>
    <name evidence="1" type="ORF">B0J13DRAFT_518907</name>
</gene>
<sequence length="105" mass="10772">MGFEVAVIYGSGSAKQTTQALQMILLGSPISEAEANLAGLVAQLFELGRVLENVVQTASRLAGLSPAALSLAKEAVCSSDDLGCITSWSGACIASLSERGIKTKE</sequence>
<dbReference type="AlphaFoldDB" id="A0A9P9JF98"/>
<reference evidence="1" key="1">
    <citation type="journal article" date="2021" name="Nat. Commun.">
        <title>Genetic determinants of endophytism in the Arabidopsis root mycobiome.</title>
        <authorList>
            <person name="Mesny F."/>
            <person name="Miyauchi S."/>
            <person name="Thiergart T."/>
            <person name="Pickel B."/>
            <person name="Atanasova L."/>
            <person name="Karlsson M."/>
            <person name="Huettel B."/>
            <person name="Barry K.W."/>
            <person name="Haridas S."/>
            <person name="Chen C."/>
            <person name="Bauer D."/>
            <person name="Andreopoulos W."/>
            <person name="Pangilinan J."/>
            <person name="LaButti K."/>
            <person name="Riley R."/>
            <person name="Lipzen A."/>
            <person name="Clum A."/>
            <person name="Drula E."/>
            <person name="Henrissat B."/>
            <person name="Kohler A."/>
            <person name="Grigoriev I.V."/>
            <person name="Martin F.M."/>
            <person name="Hacquard S."/>
        </authorList>
    </citation>
    <scope>NUCLEOTIDE SEQUENCE</scope>
    <source>
        <strain evidence="1">MPI-CAGE-AT-0021</strain>
    </source>
</reference>
<dbReference type="SUPFAM" id="SSF52096">
    <property type="entry name" value="ClpP/crotonase"/>
    <property type="match status" value="1"/>
</dbReference>
<protein>
    <submittedName>
        <fullName evidence="1">Uncharacterized protein</fullName>
    </submittedName>
</protein>
<organism evidence="1 2">
    <name type="scientific">Dactylonectria estremocensis</name>
    <dbReference type="NCBI Taxonomy" id="1079267"/>
    <lineage>
        <taxon>Eukaryota</taxon>
        <taxon>Fungi</taxon>
        <taxon>Dikarya</taxon>
        <taxon>Ascomycota</taxon>
        <taxon>Pezizomycotina</taxon>
        <taxon>Sordariomycetes</taxon>
        <taxon>Hypocreomycetidae</taxon>
        <taxon>Hypocreales</taxon>
        <taxon>Nectriaceae</taxon>
        <taxon>Dactylonectria</taxon>
    </lineage>
</organism>
<dbReference type="EMBL" id="JAGMUU010000002">
    <property type="protein sequence ID" value="KAH7159442.1"/>
    <property type="molecule type" value="Genomic_DNA"/>
</dbReference>
<proteinExistence type="predicted"/>
<keyword evidence="2" id="KW-1185">Reference proteome</keyword>
<name>A0A9P9JF98_9HYPO</name>